<organism evidence="2 3">
    <name type="scientific">Alkalihalobacterium chitinilyticum</name>
    <dbReference type="NCBI Taxonomy" id="2980103"/>
    <lineage>
        <taxon>Bacteria</taxon>
        <taxon>Bacillati</taxon>
        <taxon>Bacillota</taxon>
        <taxon>Bacilli</taxon>
        <taxon>Bacillales</taxon>
        <taxon>Bacillaceae</taxon>
        <taxon>Alkalihalobacterium</taxon>
    </lineage>
</organism>
<evidence type="ECO:0000313" key="2">
    <source>
        <dbReference type="EMBL" id="MDE5416068.1"/>
    </source>
</evidence>
<proteinExistence type="predicted"/>
<feature type="chain" id="PRO_5046312272" evidence="1">
    <location>
        <begin position="25"/>
        <end position="212"/>
    </location>
</feature>
<evidence type="ECO:0000313" key="3">
    <source>
        <dbReference type="Proteomes" id="UP001148125"/>
    </source>
</evidence>
<keyword evidence="3" id="KW-1185">Reference proteome</keyword>
<protein>
    <submittedName>
        <fullName evidence="2">Uncharacterized protein</fullName>
    </submittedName>
</protein>
<keyword evidence="1" id="KW-0732">Signal</keyword>
<dbReference type="Proteomes" id="UP001148125">
    <property type="component" value="Unassembled WGS sequence"/>
</dbReference>
<evidence type="ECO:0000256" key="1">
    <source>
        <dbReference type="SAM" id="SignalP"/>
    </source>
</evidence>
<feature type="signal peptide" evidence="1">
    <location>
        <begin position="1"/>
        <end position="24"/>
    </location>
</feature>
<sequence>MRCIINLFFLLVIATVLLGCQSDAVESGAVQPPFDAVPAEFEFREFQLPQDWEIVILSEHFPVESIAPGGVKYTENANEIRMLFGEKSKTNKVNLTEINEAEEERNAGFRTLYHHSHEKKYGEMAIWKVQEPVEDEKNALESTVFQTFDEMPYVEVDGKKVYYYIWDGRDNPMFYLWFSDDKKYRYSFGHYENERLTIEDAMPFLEKLTIEQ</sequence>
<dbReference type="EMBL" id="JAOTPO010000025">
    <property type="protein sequence ID" value="MDE5416068.1"/>
    <property type="molecule type" value="Genomic_DNA"/>
</dbReference>
<name>A0ABT5VNK8_9BACI</name>
<reference evidence="2" key="1">
    <citation type="submission" date="2024-05" db="EMBL/GenBank/DDBJ databases">
        <title>Alkalihalobacillus sp. strain MEB203 novel alkaliphilic bacterium from Lonar Lake, India.</title>
        <authorList>
            <person name="Joshi A."/>
            <person name="Thite S."/>
            <person name="Mengade P."/>
        </authorList>
    </citation>
    <scope>NUCLEOTIDE SEQUENCE</scope>
    <source>
        <strain evidence="2">MEB 203</strain>
    </source>
</reference>
<gene>
    <name evidence="2" type="ORF">N7Z68_22325</name>
</gene>
<comment type="caution">
    <text evidence="2">The sequence shown here is derived from an EMBL/GenBank/DDBJ whole genome shotgun (WGS) entry which is preliminary data.</text>
</comment>
<dbReference type="PROSITE" id="PS51257">
    <property type="entry name" value="PROKAR_LIPOPROTEIN"/>
    <property type="match status" value="1"/>
</dbReference>
<dbReference type="RefSeq" id="WP_275120656.1">
    <property type="nucleotide sequence ID" value="NZ_JAOTPO010000025.1"/>
</dbReference>
<accession>A0ABT5VNK8</accession>